<accession>A0ABT4JX94</accession>
<dbReference type="NCBIfam" id="TIGR03164">
    <property type="entry name" value="UHCUDC"/>
    <property type="match status" value="1"/>
</dbReference>
<comment type="caution">
    <text evidence="8">The sequence shown here is derived from an EMBL/GenBank/DDBJ whole genome shotgun (WGS) entry which is preliminary data.</text>
</comment>
<dbReference type="Gene3D" id="1.10.3330.10">
    <property type="entry name" value="Oxo-4-hydroxy-4-carboxy-5-ureidoimidazoline decarboxylase"/>
    <property type="match status" value="1"/>
</dbReference>
<comment type="catalytic activity">
    <reaction evidence="1">
        <text>5-hydroxy-2-oxo-4-ureido-2,5-dihydro-1H-imidazole-5-carboxylate + H(+) = (S)-allantoin + CO2</text>
        <dbReference type="Rhea" id="RHEA:26301"/>
        <dbReference type="ChEBI" id="CHEBI:15378"/>
        <dbReference type="ChEBI" id="CHEBI:15678"/>
        <dbReference type="ChEBI" id="CHEBI:16526"/>
        <dbReference type="ChEBI" id="CHEBI:58639"/>
        <dbReference type="EC" id="4.1.1.97"/>
    </reaction>
</comment>
<dbReference type="SUPFAM" id="SSF158694">
    <property type="entry name" value="UraD-Like"/>
    <property type="match status" value="1"/>
</dbReference>
<keyword evidence="6 8" id="KW-0456">Lyase</keyword>
<evidence type="ECO:0000313" key="9">
    <source>
        <dbReference type="Proteomes" id="UP001149719"/>
    </source>
</evidence>
<dbReference type="InterPro" id="IPR036778">
    <property type="entry name" value="OHCU_decarboxylase_sf"/>
</dbReference>
<dbReference type="InterPro" id="IPR018020">
    <property type="entry name" value="OHCU_decarboxylase"/>
</dbReference>
<keyword evidence="9" id="KW-1185">Reference proteome</keyword>
<sequence>MILLNKPSELSYEIFMDVFQGIYEHSTWVAEATWRAISTVEDRSVFDDVEYLSRTMQKIVDDSSKESKLALLNAHPDLAGKAALAGALTADSTNEQAGAGLDTCTENELALFHKLNSAYKEKNGFPFIMAVKGASKYAILDGFAKRIENDTETEFLHAVGEVHKIAFFRLQEK</sequence>
<evidence type="ECO:0000256" key="5">
    <source>
        <dbReference type="ARBA" id="ARBA00022793"/>
    </source>
</evidence>
<dbReference type="GO" id="GO:0051997">
    <property type="term" value="F:2-oxo-4-hydroxy-4-carboxy-5-ureidoimidazoline decarboxylase activity"/>
    <property type="evidence" value="ECO:0007669"/>
    <property type="project" value="UniProtKB-EC"/>
</dbReference>
<comment type="pathway">
    <text evidence="2">Purine metabolism; urate degradation; (S)-allantoin from urate: step 3/3.</text>
</comment>
<reference evidence="8" key="1">
    <citation type="submission" date="2022-12" db="EMBL/GenBank/DDBJ databases">
        <title>Marinomonas 15G1-11 sp. nov, isolated from marine algae.</title>
        <authorList>
            <person name="Butt M."/>
            <person name="Choi D.G."/>
            <person name="Kim J.M."/>
            <person name="Lee J.K."/>
            <person name="Baek J.H."/>
            <person name="Jeon C.O."/>
        </authorList>
    </citation>
    <scope>NUCLEOTIDE SEQUENCE</scope>
    <source>
        <strain evidence="8">15G1-11</strain>
    </source>
</reference>
<dbReference type="Proteomes" id="UP001149719">
    <property type="component" value="Unassembled WGS sequence"/>
</dbReference>
<proteinExistence type="predicted"/>
<evidence type="ECO:0000256" key="2">
    <source>
        <dbReference type="ARBA" id="ARBA00004754"/>
    </source>
</evidence>
<dbReference type="Pfam" id="PF09349">
    <property type="entry name" value="OHCU_decarbox"/>
    <property type="match status" value="1"/>
</dbReference>
<evidence type="ECO:0000256" key="4">
    <source>
        <dbReference type="ARBA" id="ARBA00022631"/>
    </source>
</evidence>
<evidence type="ECO:0000256" key="3">
    <source>
        <dbReference type="ARBA" id="ARBA00012257"/>
    </source>
</evidence>
<evidence type="ECO:0000256" key="1">
    <source>
        <dbReference type="ARBA" id="ARBA00001163"/>
    </source>
</evidence>
<name>A0ABT4JX94_9GAMM</name>
<evidence type="ECO:0000313" key="8">
    <source>
        <dbReference type="EMBL" id="MCZ2723012.1"/>
    </source>
</evidence>
<feature type="domain" description="Oxo-4-hydroxy-4-carboxy-5-ureidoimidazoline decarboxylase" evidence="7">
    <location>
        <begin position="9"/>
        <end position="171"/>
    </location>
</feature>
<protein>
    <recommendedName>
        <fullName evidence="3">2-oxo-4-hydroxy-4-carboxy-5-ureidoimidazoline decarboxylase</fullName>
        <ecNumber evidence="3">4.1.1.97</ecNumber>
    </recommendedName>
</protein>
<gene>
    <name evidence="8" type="primary">uraD</name>
    <name evidence="8" type="ORF">O1D97_15665</name>
</gene>
<dbReference type="PANTHER" id="PTHR43466:SF1">
    <property type="entry name" value="2-OXO-4-HYDROXY-4-CARBOXY-5-UREIDOIMIDAZOLINE DECARBOXYLASE-RELATED"/>
    <property type="match status" value="1"/>
</dbReference>
<evidence type="ECO:0000256" key="6">
    <source>
        <dbReference type="ARBA" id="ARBA00023239"/>
    </source>
</evidence>
<keyword evidence="4" id="KW-0659">Purine metabolism</keyword>
<dbReference type="PANTHER" id="PTHR43466">
    <property type="entry name" value="2-OXO-4-HYDROXY-4-CARBOXY-5-UREIDOIMIDAZOLINE DECARBOXYLASE-RELATED"/>
    <property type="match status" value="1"/>
</dbReference>
<dbReference type="InterPro" id="IPR017580">
    <property type="entry name" value="OHCU_decarboxylase-1"/>
</dbReference>
<dbReference type="RefSeq" id="WP_269127106.1">
    <property type="nucleotide sequence ID" value="NZ_JAPUBN010000019.1"/>
</dbReference>
<evidence type="ECO:0000259" key="7">
    <source>
        <dbReference type="Pfam" id="PF09349"/>
    </source>
</evidence>
<dbReference type="EC" id="4.1.1.97" evidence="3"/>
<keyword evidence="5" id="KW-0210">Decarboxylase</keyword>
<dbReference type="EMBL" id="JAPUBN010000019">
    <property type="protein sequence ID" value="MCZ2723012.1"/>
    <property type="molecule type" value="Genomic_DNA"/>
</dbReference>
<organism evidence="8 9">
    <name type="scientific">Marinomonas phaeophyticola</name>
    <dbReference type="NCBI Taxonomy" id="3004091"/>
    <lineage>
        <taxon>Bacteria</taxon>
        <taxon>Pseudomonadati</taxon>
        <taxon>Pseudomonadota</taxon>
        <taxon>Gammaproteobacteria</taxon>
        <taxon>Oceanospirillales</taxon>
        <taxon>Oceanospirillaceae</taxon>
        <taxon>Marinomonas</taxon>
    </lineage>
</organism>